<reference evidence="14 15" key="1">
    <citation type="submission" date="2018-05" db="EMBL/GenBank/DDBJ databases">
        <title>Draft genome of Methanospirillum stamsii Pt1.</title>
        <authorList>
            <person name="Dueholm M.S."/>
            <person name="Nielsen P.H."/>
            <person name="Bakmann L.F."/>
            <person name="Otzen D.E."/>
        </authorList>
    </citation>
    <scope>NUCLEOTIDE SEQUENCE [LARGE SCALE GENOMIC DNA]</scope>
    <source>
        <strain evidence="14 15">Pt1</strain>
    </source>
</reference>
<dbReference type="SUPFAM" id="SSF51735">
    <property type="entry name" value="NAD(P)-binding Rossmann-fold domains"/>
    <property type="match status" value="1"/>
</dbReference>
<evidence type="ECO:0000256" key="1">
    <source>
        <dbReference type="ARBA" id="ARBA00005056"/>
    </source>
</evidence>
<feature type="active site" description="Proton donor" evidence="10">
    <location>
        <position position="213"/>
    </location>
</feature>
<dbReference type="Gene3D" id="3.30.360.10">
    <property type="entry name" value="Dihydrodipicolinate Reductase, domain 2"/>
    <property type="match status" value="1"/>
</dbReference>
<evidence type="ECO:0000259" key="13">
    <source>
        <dbReference type="Pfam" id="PF03447"/>
    </source>
</evidence>
<dbReference type="RefSeq" id="WP_109940878.1">
    <property type="nucleotide sequence ID" value="NZ_CP176366.1"/>
</dbReference>
<dbReference type="Proteomes" id="UP000245934">
    <property type="component" value="Unassembled WGS sequence"/>
</dbReference>
<evidence type="ECO:0000313" key="14">
    <source>
        <dbReference type="EMBL" id="PWR73467.1"/>
    </source>
</evidence>
<keyword evidence="15" id="KW-1185">Reference proteome</keyword>
<dbReference type="InterPro" id="IPR036291">
    <property type="entry name" value="NAD(P)-bd_dom_sf"/>
</dbReference>
<evidence type="ECO:0000259" key="12">
    <source>
        <dbReference type="Pfam" id="PF00742"/>
    </source>
</evidence>
<evidence type="ECO:0000256" key="6">
    <source>
        <dbReference type="ARBA" id="ARBA00022605"/>
    </source>
</evidence>
<evidence type="ECO:0000256" key="8">
    <source>
        <dbReference type="ARBA" id="ARBA00023002"/>
    </source>
</evidence>
<proteinExistence type="inferred from homology"/>
<protein>
    <recommendedName>
        <fullName evidence="5">Homoserine dehydrogenase</fullName>
        <ecNumber evidence="4">1.1.1.3</ecNumber>
    </recommendedName>
</protein>
<dbReference type="InterPro" id="IPR019811">
    <property type="entry name" value="HDH_CS"/>
</dbReference>
<comment type="caution">
    <text evidence="14">The sequence shown here is derived from an EMBL/GenBank/DDBJ whole genome shotgun (WGS) entry which is preliminary data.</text>
</comment>
<dbReference type="GO" id="GO:0009086">
    <property type="term" value="P:methionine biosynthetic process"/>
    <property type="evidence" value="ECO:0007669"/>
    <property type="project" value="UniProtKB-KW"/>
</dbReference>
<comment type="pathway">
    <text evidence="1">Amino-acid biosynthesis; L-threonine biosynthesis; L-threonine from L-aspartate: step 3/5.</text>
</comment>
<evidence type="ECO:0000256" key="4">
    <source>
        <dbReference type="ARBA" id="ARBA00013213"/>
    </source>
</evidence>
<evidence type="ECO:0000313" key="15">
    <source>
        <dbReference type="Proteomes" id="UP000245934"/>
    </source>
</evidence>
<evidence type="ECO:0000256" key="11">
    <source>
        <dbReference type="PIRSR" id="PIRSR036497-2"/>
    </source>
</evidence>
<dbReference type="AlphaFoldDB" id="A0A2V2NAV6"/>
<dbReference type="InterPro" id="IPR001342">
    <property type="entry name" value="HDH_cat"/>
</dbReference>
<feature type="binding site" evidence="11">
    <location>
        <position position="198"/>
    </location>
    <ligand>
        <name>L-homoserine</name>
        <dbReference type="ChEBI" id="CHEBI:57476"/>
    </ligand>
</feature>
<feature type="binding site" evidence="11">
    <location>
        <begin position="9"/>
        <end position="14"/>
    </location>
    <ligand>
        <name>NADP(+)</name>
        <dbReference type="ChEBI" id="CHEBI:58349"/>
    </ligand>
</feature>
<name>A0A2V2NAV6_9EURY</name>
<dbReference type="InterPro" id="IPR022697">
    <property type="entry name" value="HDH_short"/>
</dbReference>
<evidence type="ECO:0000256" key="2">
    <source>
        <dbReference type="ARBA" id="ARBA00005062"/>
    </source>
</evidence>
<dbReference type="PANTHER" id="PTHR43331">
    <property type="entry name" value="HOMOSERINE DEHYDROGENASE"/>
    <property type="match status" value="1"/>
</dbReference>
<feature type="binding site" evidence="11">
    <location>
        <position position="113"/>
    </location>
    <ligand>
        <name>NADPH</name>
        <dbReference type="ChEBI" id="CHEBI:57783"/>
    </ligand>
</feature>
<keyword evidence="11" id="KW-0521">NADP</keyword>
<evidence type="ECO:0000256" key="7">
    <source>
        <dbReference type="ARBA" id="ARBA00022697"/>
    </source>
</evidence>
<gene>
    <name evidence="14" type="ORF">DLD82_09460</name>
</gene>
<feature type="domain" description="Aspartate/homoserine dehydrogenase NAD-binding" evidence="13">
    <location>
        <begin position="9"/>
        <end position="137"/>
    </location>
</feature>
<dbReference type="Pfam" id="PF00742">
    <property type="entry name" value="Homoserine_dh"/>
    <property type="match status" value="1"/>
</dbReference>
<evidence type="ECO:0000256" key="10">
    <source>
        <dbReference type="PIRSR" id="PIRSR036497-1"/>
    </source>
</evidence>
<dbReference type="Pfam" id="PF03447">
    <property type="entry name" value="NAD_binding_3"/>
    <property type="match status" value="1"/>
</dbReference>
<dbReference type="EMBL" id="QGMZ01000018">
    <property type="protein sequence ID" value="PWR73467.1"/>
    <property type="molecule type" value="Genomic_DNA"/>
</dbReference>
<keyword evidence="9" id="KW-0486">Methionine biosynthesis</keyword>
<dbReference type="PROSITE" id="PS01042">
    <property type="entry name" value="HOMOSER_DHGENASE"/>
    <property type="match status" value="1"/>
</dbReference>
<keyword evidence="6" id="KW-0028">Amino-acid biosynthesis</keyword>
<evidence type="ECO:0000256" key="9">
    <source>
        <dbReference type="ARBA" id="ARBA00023167"/>
    </source>
</evidence>
<sequence length="330" mass="35287">MVFRIALIGTGAVGRGILEAMSRKELGLVLTGVADSRSGMISPEGISPSSLLERKKKTGLCGETGISADDVVKKAPYDVLVEVSPTDASTGEPATGYIRTALSRKCHVVTSNKGPVALHYHELKQEADKAGVLFRFEATVAGAIPILHTLHESLGGNEVRALYGVLNGTCNYILTRMAEEGLSYKQALDEARALGYAEADPTYDVKGIDAAIKLVILANTVWNRRISLDDIDITGIDLLTEEAIRLAEEQDATIRLIGEIIPEKNLFRLSPRIIPRHHPLVVHGSLNAIILRTDLAGDLVFSGKGAGSLETASAVLGDILSIRDRYAGGN</sequence>
<dbReference type="GO" id="GO:0009088">
    <property type="term" value="P:threonine biosynthetic process"/>
    <property type="evidence" value="ECO:0007669"/>
    <property type="project" value="UniProtKB-UniPathway"/>
</dbReference>
<dbReference type="PANTHER" id="PTHR43331:SF1">
    <property type="entry name" value="HOMOSERINE DEHYDROGENASE"/>
    <property type="match status" value="1"/>
</dbReference>
<dbReference type="GO" id="GO:0050661">
    <property type="term" value="F:NADP binding"/>
    <property type="evidence" value="ECO:0007669"/>
    <property type="project" value="InterPro"/>
</dbReference>
<keyword evidence="8" id="KW-0560">Oxidoreductase</keyword>
<comment type="pathway">
    <text evidence="2">Amino-acid biosynthesis; L-methionine biosynthesis via de novo pathway; L-homoserine from L-aspartate: step 3/3.</text>
</comment>
<accession>A0A2V2NAV6</accession>
<dbReference type="NCBIfam" id="NF004976">
    <property type="entry name" value="PRK06349.1"/>
    <property type="match status" value="1"/>
</dbReference>
<dbReference type="GeneID" id="97608830"/>
<dbReference type="Gene3D" id="3.40.50.720">
    <property type="entry name" value="NAD(P)-binding Rossmann-like Domain"/>
    <property type="match status" value="1"/>
</dbReference>
<dbReference type="PIRSF" id="PIRSF036497">
    <property type="entry name" value="HDH_short"/>
    <property type="match status" value="1"/>
</dbReference>
<dbReference type="GO" id="GO:0004412">
    <property type="term" value="F:homoserine dehydrogenase activity"/>
    <property type="evidence" value="ECO:0007669"/>
    <property type="project" value="UniProtKB-EC"/>
</dbReference>
<feature type="domain" description="Homoserine dehydrogenase catalytic" evidence="12">
    <location>
        <begin position="145"/>
        <end position="320"/>
    </location>
</feature>
<dbReference type="OrthoDB" id="4488at2157"/>
<dbReference type="UniPathway" id="UPA00051">
    <property type="reaction ID" value="UER00465"/>
</dbReference>
<dbReference type="NCBIfam" id="NF004912">
    <property type="entry name" value="PRK06270.1"/>
    <property type="match status" value="1"/>
</dbReference>
<evidence type="ECO:0000256" key="3">
    <source>
        <dbReference type="ARBA" id="ARBA00006753"/>
    </source>
</evidence>
<dbReference type="EC" id="1.1.1.3" evidence="4"/>
<organism evidence="14 15">
    <name type="scientific">Methanospirillum stamsii</name>
    <dbReference type="NCBI Taxonomy" id="1277351"/>
    <lineage>
        <taxon>Archaea</taxon>
        <taxon>Methanobacteriati</taxon>
        <taxon>Methanobacteriota</taxon>
        <taxon>Stenosarchaea group</taxon>
        <taxon>Methanomicrobia</taxon>
        <taxon>Methanomicrobiales</taxon>
        <taxon>Methanospirillaceae</taxon>
        <taxon>Methanospirillum</taxon>
    </lineage>
</organism>
<comment type="similarity">
    <text evidence="3">Belongs to the homoserine dehydrogenase family.</text>
</comment>
<evidence type="ECO:0000256" key="5">
    <source>
        <dbReference type="ARBA" id="ARBA00013376"/>
    </source>
</evidence>
<dbReference type="UniPathway" id="UPA00050">
    <property type="reaction ID" value="UER00063"/>
</dbReference>
<keyword evidence="7" id="KW-0791">Threonine biosynthesis</keyword>
<dbReference type="SUPFAM" id="SSF55347">
    <property type="entry name" value="Glyceraldehyde-3-phosphate dehydrogenase-like, C-terminal domain"/>
    <property type="match status" value="1"/>
</dbReference>
<dbReference type="FunFam" id="3.30.360.10:FF:000005">
    <property type="entry name" value="Homoserine dehydrogenase"/>
    <property type="match status" value="1"/>
</dbReference>
<dbReference type="InterPro" id="IPR005106">
    <property type="entry name" value="Asp/hSer_DH_NAD-bd"/>
</dbReference>